<evidence type="ECO:0000256" key="4">
    <source>
        <dbReference type="HAMAP-Rule" id="MF_01343"/>
    </source>
</evidence>
<dbReference type="NCBIfam" id="TIGR00952">
    <property type="entry name" value="S15_bact"/>
    <property type="match status" value="1"/>
</dbReference>
<dbReference type="GO" id="GO:0019843">
    <property type="term" value="F:rRNA binding"/>
    <property type="evidence" value="ECO:0007669"/>
    <property type="project" value="UniProtKB-UniRule"/>
</dbReference>
<dbReference type="HAMAP" id="MF_01343_B">
    <property type="entry name" value="Ribosomal_uS15_B"/>
    <property type="match status" value="1"/>
</dbReference>
<evidence type="ECO:0000256" key="7">
    <source>
        <dbReference type="SAM" id="MobiDB-lite"/>
    </source>
</evidence>
<evidence type="ECO:0000256" key="3">
    <source>
        <dbReference type="ARBA" id="ARBA00064542"/>
    </source>
</evidence>
<dbReference type="InterPro" id="IPR005290">
    <property type="entry name" value="Ribosomal_uS15_bac-type"/>
</dbReference>
<comment type="subunit">
    <text evidence="3 4">Part of the 30S ribosomal subunit. Forms a bridge to the 50S subunit in the 70S ribosome, contacting the 23S rRNA.</text>
</comment>
<dbReference type="GO" id="GO:0022627">
    <property type="term" value="C:cytosolic small ribosomal subunit"/>
    <property type="evidence" value="ECO:0007669"/>
    <property type="project" value="TreeGrafter"/>
</dbReference>
<comment type="function">
    <text evidence="4 6">One of the primary rRNA binding proteins, it binds directly to 16S rRNA where it helps nucleate assembly of the platform of the 30S subunit by binding and bridging several RNA helices of the 16S rRNA.</text>
</comment>
<organism evidence="8 9">
    <name type="scientific">Botrimarina mediterranea</name>
    <dbReference type="NCBI Taxonomy" id="2528022"/>
    <lineage>
        <taxon>Bacteria</taxon>
        <taxon>Pseudomonadati</taxon>
        <taxon>Planctomycetota</taxon>
        <taxon>Planctomycetia</taxon>
        <taxon>Pirellulales</taxon>
        <taxon>Lacipirellulaceae</taxon>
        <taxon>Botrimarina</taxon>
    </lineage>
</organism>
<proteinExistence type="inferred from homology"/>
<feature type="region of interest" description="Disordered" evidence="7">
    <location>
        <begin position="1"/>
        <end position="23"/>
    </location>
</feature>
<evidence type="ECO:0000256" key="2">
    <source>
        <dbReference type="ARBA" id="ARBA00023274"/>
    </source>
</evidence>
<evidence type="ECO:0000256" key="1">
    <source>
        <dbReference type="ARBA" id="ARBA00022980"/>
    </source>
</evidence>
<dbReference type="InterPro" id="IPR009068">
    <property type="entry name" value="uS15_NS1_RNA-bd_sf"/>
</dbReference>
<dbReference type="CDD" id="cd00353">
    <property type="entry name" value="Ribosomal_S15p_S13e"/>
    <property type="match status" value="1"/>
</dbReference>
<name>A0A518KB23_9BACT</name>
<evidence type="ECO:0000313" key="9">
    <source>
        <dbReference type="Proteomes" id="UP000316426"/>
    </source>
</evidence>
<dbReference type="Gene3D" id="6.10.250.3130">
    <property type="match status" value="1"/>
</dbReference>
<dbReference type="GO" id="GO:0003735">
    <property type="term" value="F:structural constituent of ribosome"/>
    <property type="evidence" value="ECO:0007669"/>
    <property type="project" value="InterPro"/>
</dbReference>
<dbReference type="Gene3D" id="1.10.287.10">
    <property type="entry name" value="S15/NS1, RNA-binding"/>
    <property type="match status" value="1"/>
</dbReference>
<dbReference type="KEGG" id="bmei:Spa11_31920"/>
<keyword evidence="4 6" id="KW-0699">rRNA-binding</keyword>
<gene>
    <name evidence="4 8" type="primary">rpsO</name>
    <name evidence="8" type="ORF">Spa11_31920</name>
</gene>
<dbReference type="PANTHER" id="PTHR23321:SF26">
    <property type="entry name" value="SMALL RIBOSOMAL SUBUNIT PROTEIN US15M"/>
    <property type="match status" value="1"/>
</dbReference>
<dbReference type="PANTHER" id="PTHR23321">
    <property type="entry name" value="RIBOSOMAL PROTEIN S15, BACTERIAL AND ORGANELLAR"/>
    <property type="match status" value="1"/>
</dbReference>
<comment type="function">
    <text evidence="4">Forms an intersubunit bridge (bridge B4) with the 23S rRNA of the 50S subunit in the ribosome.</text>
</comment>
<evidence type="ECO:0000256" key="6">
    <source>
        <dbReference type="RuleBase" id="RU004524"/>
    </source>
</evidence>
<keyword evidence="1 4" id="KW-0689">Ribosomal protein</keyword>
<keyword evidence="4 6" id="KW-0694">RNA-binding</keyword>
<sequence>MALTTEKTGEVVNEFGRKSDDTGSPEVQIALLTSRIQEMTQHMQVHKKDFSSRRGLLRMVSRRRSLLDYVKGKNPQLYLDLLQRLGIRK</sequence>
<dbReference type="GO" id="GO:0006412">
    <property type="term" value="P:translation"/>
    <property type="evidence" value="ECO:0007669"/>
    <property type="project" value="UniProtKB-UniRule"/>
</dbReference>
<dbReference type="FunFam" id="1.10.287.10:FF:000002">
    <property type="entry name" value="30S ribosomal protein S15"/>
    <property type="match status" value="1"/>
</dbReference>
<protein>
    <recommendedName>
        <fullName evidence="4">Small ribosomal subunit protein uS15</fullName>
    </recommendedName>
</protein>
<reference evidence="8 9" key="1">
    <citation type="submission" date="2019-02" db="EMBL/GenBank/DDBJ databases">
        <title>Deep-cultivation of Planctomycetes and their phenomic and genomic characterization uncovers novel biology.</title>
        <authorList>
            <person name="Wiegand S."/>
            <person name="Jogler M."/>
            <person name="Boedeker C."/>
            <person name="Pinto D."/>
            <person name="Vollmers J."/>
            <person name="Rivas-Marin E."/>
            <person name="Kohn T."/>
            <person name="Peeters S.H."/>
            <person name="Heuer A."/>
            <person name="Rast P."/>
            <person name="Oberbeckmann S."/>
            <person name="Bunk B."/>
            <person name="Jeske O."/>
            <person name="Meyerdierks A."/>
            <person name="Storesund J.E."/>
            <person name="Kallscheuer N."/>
            <person name="Luecker S."/>
            <person name="Lage O.M."/>
            <person name="Pohl T."/>
            <person name="Merkel B.J."/>
            <person name="Hornburger P."/>
            <person name="Mueller R.-W."/>
            <person name="Bruemmer F."/>
            <person name="Labrenz M."/>
            <person name="Spormann A.M."/>
            <person name="Op den Camp H."/>
            <person name="Overmann J."/>
            <person name="Amann R."/>
            <person name="Jetten M.S.M."/>
            <person name="Mascher T."/>
            <person name="Medema M.H."/>
            <person name="Devos D.P."/>
            <person name="Kaster A.-K."/>
            <person name="Ovreas L."/>
            <person name="Rohde M."/>
            <person name="Galperin M.Y."/>
            <person name="Jogler C."/>
        </authorList>
    </citation>
    <scope>NUCLEOTIDE SEQUENCE [LARGE SCALE GENOMIC DNA]</scope>
    <source>
        <strain evidence="8 9">Spa11</strain>
    </source>
</reference>
<comment type="similarity">
    <text evidence="4 5">Belongs to the universal ribosomal protein uS15 family.</text>
</comment>
<evidence type="ECO:0000313" key="8">
    <source>
        <dbReference type="EMBL" id="QDV74983.1"/>
    </source>
</evidence>
<dbReference type="PROSITE" id="PS00362">
    <property type="entry name" value="RIBOSOMAL_S15"/>
    <property type="match status" value="1"/>
</dbReference>
<dbReference type="SUPFAM" id="SSF47060">
    <property type="entry name" value="S15/NS1 RNA-binding domain"/>
    <property type="match status" value="1"/>
</dbReference>
<dbReference type="Pfam" id="PF00312">
    <property type="entry name" value="Ribosomal_S15"/>
    <property type="match status" value="1"/>
</dbReference>
<accession>A0A518KB23</accession>
<dbReference type="EMBL" id="CP036349">
    <property type="protein sequence ID" value="QDV74983.1"/>
    <property type="molecule type" value="Genomic_DNA"/>
</dbReference>
<keyword evidence="9" id="KW-1185">Reference proteome</keyword>
<evidence type="ECO:0000256" key="5">
    <source>
        <dbReference type="RuleBase" id="RU003919"/>
    </source>
</evidence>
<dbReference type="SMART" id="SM01387">
    <property type="entry name" value="Ribosomal_S15"/>
    <property type="match status" value="1"/>
</dbReference>
<dbReference type="InterPro" id="IPR000589">
    <property type="entry name" value="Ribosomal_uS15"/>
</dbReference>
<dbReference type="AlphaFoldDB" id="A0A518KB23"/>
<keyword evidence="2 4" id="KW-0687">Ribonucleoprotein</keyword>
<dbReference type="Proteomes" id="UP000316426">
    <property type="component" value="Chromosome"/>
</dbReference>
<dbReference type="RefSeq" id="WP_145113879.1">
    <property type="nucleotide sequence ID" value="NZ_CP036349.1"/>
</dbReference>